<dbReference type="EMBL" id="BLXT01003952">
    <property type="protein sequence ID" value="GFO08410.1"/>
    <property type="molecule type" value="Genomic_DNA"/>
</dbReference>
<name>A0AAV4AJS3_9GAST</name>
<dbReference type="Proteomes" id="UP000735302">
    <property type="component" value="Unassembled WGS sequence"/>
</dbReference>
<comment type="caution">
    <text evidence="2">The sequence shown here is derived from an EMBL/GenBank/DDBJ whole genome shotgun (WGS) entry which is preliminary data.</text>
</comment>
<proteinExistence type="predicted"/>
<evidence type="ECO:0000313" key="2">
    <source>
        <dbReference type="EMBL" id="GFO08410.1"/>
    </source>
</evidence>
<dbReference type="AlphaFoldDB" id="A0AAV4AJS3"/>
<gene>
    <name evidence="2" type="ORF">PoB_003491500</name>
</gene>
<sequence>MASLQNSRCHRRRRCRTNYRQPGTTRSDQKKKKAMSWYLRQAVNAQRITRRAVRLFKMLPNQSTDIPILIMFYVP</sequence>
<keyword evidence="3" id="KW-1185">Reference proteome</keyword>
<feature type="compositionally biased region" description="Basic residues" evidence="1">
    <location>
        <begin position="8"/>
        <end position="17"/>
    </location>
</feature>
<evidence type="ECO:0000313" key="3">
    <source>
        <dbReference type="Proteomes" id="UP000735302"/>
    </source>
</evidence>
<reference evidence="2 3" key="1">
    <citation type="journal article" date="2021" name="Elife">
        <title>Chloroplast acquisition without the gene transfer in kleptoplastic sea slugs, Plakobranchus ocellatus.</title>
        <authorList>
            <person name="Maeda T."/>
            <person name="Takahashi S."/>
            <person name="Yoshida T."/>
            <person name="Shimamura S."/>
            <person name="Takaki Y."/>
            <person name="Nagai Y."/>
            <person name="Toyoda A."/>
            <person name="Suzuki Y."/>
            <person name="Arimoto A."/>
            <person name="Ishii H."/>
            <person name="Satoh N."/>
            <person name="Nishiyama T."/>
            <person name="Hasebe M."/>
            <person name="Maruyama T."/>
            <person name="Minagawa J."/>
            <person name="Obokata J."/>
            <person name="Shigenobu S."/>
        </authorList>
    </citation>
    <scope>NUCLEOTIDE SEQUENCE [LARGE SCALE GENOMIC DNA]</scope>
</reference>
<accession>A0AAV4AJS3</accession>
<feature type="region of interest" description="Disordered" evidence="1">
    <location>
        <begin position="1"/>
        <end position="33"/>
    </location>
</feature>
<organism evidence="2 3">
    <name type="scientific">Plakobranchus ocellatus</name>
    <dbReference type="NCBI Taxonomy" id="259542"/>
    <lineage>
        <taxon>Eukaryota</taxon>
        <taxon>Metazoa</taxon>
        <taxon>Spiralia</taxon>
        <taxon>Lophotrochozoa</taxon>
        <taxon>Mollusca</taxon>
        <taxon>Gastropoda</taxon>
        <taxon>Heterobranchia</taxon>
        <taxon>Euthyneura</taxon>
        <taxon>Panpulmonata</taxon>
        <taxon>Sacoglossa</taxon>
        <taxon>Placobranchoidea</taxon>
        <taxon>Plakobranchidae</taxon>
        <taxon>Plakobranchus</taxon>
    </lineage>
</organism>
<protein>
    <submittedName>
        <fullName evidence="2">E3 ubiquitin-protein ligase traip-like</fullName>
    </submittedName>
</protein>
<evidence type="ECO:0000256" key="1">
    <source>
        <dbReference type="SAM" id="MobiDB-lite"/>
    </source>
</evidence>